<evidence type="ECO:0000256" key="3">
    <source>
        <dbReference type="ARBA" id="ARBA00022912"/>
    </source>
</evidence>
<dbReference type="InterPro" id="IPR036196">
    <property type="entry name" value="Ptyr_pPase_sf"/>
</dbReference>
<proteinExistence type="inferred from homology"/>
<dbReference type="AlphaFoldDB" id="A0A316AE48"/>
<keyword evidence="3" id="KW-0904">Protein phosphatase</keyword>
<dbReference type="Gene3D" id="3.40.50.2300">
    <property type="match status" value="1"/>
</dbReference>
<feature type="active site" description="Nucleophile" evidence="4">
    <location>
        <position position="23"/>
    </location>
</feature>
<dbReference type="SUPFAM" id="SSF52788">
    <property type="entry name" value="Phosphotyrosine protein phosphatases I"/>
    <property type="match status" value="1"/>
</dbReference>
<dbReference type="SMART" id="SM00226">
    <property type="entry name" value="LMWPc"/>
    <property type="match status" value="1"/>
</dbReference>
<dbReference type="PANTHER" id="PTHR11717:SF31">
    <property type="entry name" value="LOW MOLECULAR WEIGHT PROTEIN-TYROSINE-PHOSPHATASE ETP-RELATED"/>
    <property type="match status" value="1"/>
</dbReference>
<comment type="caution">
    <text evidence="6">The sequence shown here is derived from an EMBL/GenBank/DDBJ whole genome shotgun (WGS) entry which is preliminary data.</text>
</comment>
<protein>
    <submittedName>
        <fullName evidence="6">Protein-tyrosine phosphatase</fullName>
    </submittedName>
</protein>
<keyword evidence="2" id="KW-0378">Hydrolase</keyword>
<name>A0A316AE48_9ACTN</name>
<evidence type="ECO:0000256" key="4">
    <source>
        <dbReference type="PIRSR" id="PIRSR617867-1"/>
    </source>
</evidence>
<dbReference type="Proteomes" id="UP000245469">
    <property type="component" value="Unassembled WGS sequence"/>
</dbReference>
<dbReference type="Pfam" id="PF01451">
    <property type="entry name" value="LMWPc"/>
    <property type="match status" value="1"/>
</dbReference>
<dbReference type="RefSeq" id="WP_211319104.1">
    <property type="nucleotide sequence ID" value="NZ_QGDQ01000001.1"/>
</dbReference>
<evidence type="ECO:0000256" key="1">
    <source>
        <dbReference type="ARBA" id="ARBA00011063"/>
    </source>
</evidence>
<dbReference type="EMBL" id="QGDQ01000001">
    <property type="protein sequence ID" value="PWJ56055.1"/>
    <property type="molecule type" value="Genomic_DNA"/>
</dbReference>
<gene>
    <name evidence="6" type="ORF">BXY45_10129</name>
</gene>
<evidence type="ECO:0000259" key="5">
    <source>
        <dbReference type="SMART" id="SM00226"/>
    </source>
</evidence>
<evidence type="ECO:0000313" key="6">
    <source>
        <dbReference type="EMBL" id="PWJ56055.1"/>
    </source>
</evidence>
<feature type="domain" description="Phosphotyrosine protein phosphatase I" evidence="5">
    <location>
        <begin position="17"/>
        <end position="201"/>
    </location>
</feature>
<dbReference type="PANTHER" id="PTHR11717">
    <property type="entry name" value="LOW MOLECULAR WEIGHT PROTEIN TYROSINE PHOSPHATASE"/>
    <property type="match status" value="1"/>
</dbReference>
<evidence type="ECO:0000313" key="7">
    <source>
        <dbReference type="Proteomes" id="UP000245469"/>
    </source>
</evidence>
<dbReference type="InterPro" id="IPR023485">
    <property type="entry name" value="Ptyr_pPase"/>
</dbReference>
<comment type="similarity">
    <text evidence="1">Belongs to the low molecular weight phosphotyrosine protein phosphatase family.</text>
</comment>
<sequence>MSEAPATVEGQQPTGGPLLLVVCTGNICRSPMAERLLKAAFDAAEPDPALRVRVASAGTSALTGAPMEPEAADAVRRAGGDPTGHEATYLTSTLIREAALVLTAARDHRGAVVRLVPAAVRRTFTLPEAARLLEAVGDQVQGDRVAERLVSAASILAGARGRVMPKEPGDDDVLDPYRRGPKEWATSEEQVTQAVRAIVGALVPSGRALTTR</sequence>
<feature type="active site" evidence="4">
    <location>
        <position position="29"/>
    </location>
</feature>
<accession>A0A316AE48</accession>
<reference evidence="6 7" key="1">
    <citation type="submission" date="2018-03" db="EMBL/GenBank/DDBJ databases">
        <title>Genomic Encyclopedia of Archaeal and Bacterial Type Strains, Phase II (KMG-II): from individual species to whole genera.</title>
        <authorList>
            <person name="Goeker M."/>
        </authorList>
    </citation>
    <scope>NUCLEOTIDE SEQUENCE [LARGE SCALE GENOMIC DNA]</scope>
    <source>
        <strain evidence="6 7">DSM 44889</strain>
    </source>
</reference>
<dbReference type="InterPro" id="IPR017867">
    <property type="entry name" value="Tyr_phospatase_low_mol_wt"/>
</dbReference>
<keyword evidence="7" id="KW-1185">Reference proteome</keyword>
<organism evidence="6 7">
    <name type="scientific">Quadrisphaera granulorum</name>
    <dbReference type="NCBI Taxonomy" id="317664"/>
    <lineage>
        <taxon>Bacteria</taxon>
        <taxon>Bacillati</taxon>
        <taxon>Actinomycetota</taxon>
        <taxon>Actinomycetes</taxon>
        <taxon>Kineosporiales</taxon>
        <taxon>Kineosporiaceae</taxon>
        <taxon>Quadrisphaera</taxon>
    </lineage>
</organism>
<evidence type="ECO:0000256" key="2">
    <source>
        <dbReference type="ARBA" id="ARBA00022801"/>
    </source>
</evidence>
<dbReference type="PRINTS" id="PR00719">
    <property type="entry name" value="LMWPTPASE"/>
</dbReference>
<dbReference type="GO" id="GO:0004725">
    <property type="term" value="F:protein tyrosine phosphatase activity"/>
    <property type="evidence" value="ECO:0007669"/>
    <property type="project" value="InterPro"/>
</dbReference>
<dbReference type="InterPro" id="IPR050438">
    <property type="entry name" value="LMW_PTPase"/>
</dbReference>